<dbReference type="RefSeq" id="WP_058291956.1">
    <property type="nucleotide sequence ID" value="NZ_JGYD01000001.1"/>
</dbReference>
<protein>
    <submittedName>
        <fullName evidence="2">ATPase</fullName>
    </submittedName>
</protein>
<dbReference type="Proteomes" id="UP000053577">
    <property type="component" value="Unassembled WGS sequence"/>
</dbReference>
<evidence type="ECO:0000259" key="1">
    <source>
        <dbReference type="Pfam" id="PF01902"/>
    </source>
</evidence>
<evidence type="ECO:0000313" key="2">
    <source>
        <dbReference type="EMBL" id="KSV18956.1"/>
    </source>
</evidence>
<dbReference type="InterPro" id="IPR014729">
    <property type="entry name" value="Rossmann-like_a/b/a_fold"/>
</dbReference>
<dbReference type="SUPFAM" id="SSF52402">
    <property type="entry name" value="Adenine nucleotide alpha hydrolases-like"/>
    <property type="match status" value="1"/>
</dbReference>
<organism evidence="2 3">
    <name type="scientific">Dehalococcoides mccartyi</name>
    <dbReference type="NCBI Taxonomy" id="61435"/>
    <lineage>
        <taxon>Bacteria</taxon>
        <taxon>Bacillati</taxon>
        <taxon>Chloroflexota</taxon>
        <taxon>Dehalococcoidia</taxon>
        <taxon>Dehalococcoidales</taxon>
        <taxon>Dehalococcoidaceae</taxon>
        <taxon>Dehalococcoides</taxon>
    </lineage>
</organism>
<name>A0A0V8M592_9CHLR</name>
<dbReference type="Pfam" id="PF01902">
    <property type="entry name" value="Diphthami_syn_2"/>
    <property type="match status" value="1"/>
</dbReference>
<dbReference type="OrthoDB" id="3572539at2"/>
<dbReference type="InterPro" id="IPR030662">
    <property type="entry name" value="DPH6/MJ0570"/>
</dbReference>
<gene>
    <name evidence="2" type="ORF">DA01_00315</name>
</gene>
<proteinExistence type="predicted"/>
<dbReference type="CDD" id="cd01994">
    <property type="entry name" value="AANH_PF0828-like"/>
    <property type="match status" value="1"/>
</dbReference>
<dbReference type="PATRIC" id="fig|61435.5.peg.68"/>
<dbReference type="InterPro" id="IPR002761">
    <property type="entry name" value="Diphthami_syn_dom"/>
</dbReference>
<dbReference type="Gene3D" id="3.40.50.620">
    <property type="entry name" value="HUPs"/>
    <property type="match status" value="1"/>
</dbReference>
<dbReference type="GO" id="GO:0017183">
    <property type="term" value="P:protein histidyl modification to diphthamide"/>
    <property type="evidence" value="ECO:0007669"/>
    <property type="project" value="TreeGrafter"/>
</dbReference>
<dbReference type="PANTHER" id="PTHR12196">
    <property type="entry name" value="DOMAIN OF UNKNOWN FUNCTION 71 DUF71 -CONTAINING PROTEIN"/>
    <property type="match status" value="1"/>
</dbReference>
<dbReference type="Gene3D" id="3.90.1490.10">
    <property type="entry name" value="putative n-type atp pyrophosphatase, domain 2"/>
    <property type="match status" value="1"/>
</dbReference>
<comment type="caution">
    <text evidence="2">The sequence shown here is derived from an EMBL/GenBank/DDBJ whole genome shotgun (WGS) entry which is preliminary data.</text>
</comment>
<dbReference type="NCBIfam" id="TIGR00290">
    <property type="entry name" value="MJ0570_dom"/>
    <property type="match status" value="1"/>
</dbReference>
<dbReference type="PANTHER" id="PTHR12196:SF2">
    <property type="entry name" value="DIPHTHINE--AMMONIA LIGASE"/>
    <property type="match status" value="1"/>
</dbReference>
<dbReference type="AlphaFoldDB" id="A0A0V8M592"/>
<reference evidence="2 3" key="1">
    <citation type="journal article" date="2015" name="Sci. Rep.">
        <title>A comparative genomics and reductive dehalogenase gene transcription study of two chloroethene-respiring bacteria, Dehalococcoides mccartyi strains MB and 11a.</title>
        <authorList>
            <person name="Low A."/>
            <person name="Shen Z."/>
            <person name="Cheng D."/>
            <person name="Rogers M.J."/>
            <person name="Lee P.K."/>
            <person name="He J."/>
        </authorList>
    </citation>
    <scope>NUCLEOTIDE SEQUENCE [LARGE SCALE GENOMIC DNA]</scope>
    <source>
        <strain evidence="2 3">MB</strain>
    </source>
</reference>
<dbReference type="GO" id="GO:0017178">
    <property type="term" value="F:diphthine-ammonia ligase activity"/>
    <property type="evidence" value="ECO:0007669"/>
    <property type="project" value="TreeGrafter"/>
</dbReference>
<evidence type="ECO:0000313" key="3">
    <source>
        <dbReference type="Proteomes" id="UP000053577"/>
    </source>
</evidence>
<accession>A0A0V8M592</accession>
<dbReference type="EMBL" id="JGYD01000001">
    <property type="protein sequence ID" value="KSV18956.1"/>
    <property type="molecule type" value="Genomic_DNA"/>
</dbReference>
<sequence>MSGVAVSWSGGKDCALACYWAKNNGLQVKYLASIITEDTGKLWPHMISPGILRLQAQAIGIPFLEWTSTADGYDESYCQMLQWLKTQGIHGAIFGDVRIGNSGAANHLHWIKSVCEPTGMDYYLPLWPYDREMLLTELIDLGFEVRIIAVDSKYLGEDWLGRKLDRHMLDELKVRHQLSPDGKVGYYHTFVTDGPIFKSKLVIEKWDRVLDQDIQIMDSAVWYMDIQRCKLESKSPAEALPCIS</sequence>
<feature type="domain" description="Diphthamide synthase" evidence="1">
    <location>
        <begin position="4"/>
        <end position="216"/>
    </location>
</feature>